<protein>
    <recommendedName>
        <fullName evidence="5">HTH lysR-type domain-containing protein</fullName>
    </recommendedName>
</protein>
<dbReference type="Pfam" id="PF03466">
    <property type="entry name" value="LysR_substrate"/>
    <property type="match status" value="1"/>
</dbReference>
<dbReference type="InterPro" id="IPR036390">
    <property type="entry name" value="WH_DNA-bd_sf"/>
</dbReference>
<gene>
    <name evidence="6" type="ORF">AKG39_00550</name>
</gene>
<keyword evidence="3" id="KW-0238">DNA-binding</keyword>
<dbReference type="PANTHER" id="PTHR30419:SF25">
    <property type="entry name" value="HTH-TYPE TRANSCRIPTIONAL REGULATOR YTLI"/>
    <property type="match status" value="1"/>
</dbReference>
<dbReference type="Gene3D" id="3.40.190.10">
    <property type="entry name" value="Periplasmic binding protein-like II"/>
    <property type="match status" value="2"/>
</dbReference>
<dbReference type="FunFam" id="1.10.10.10:FF:000001">
    <property type="entry name" value="LysR family transcriptional regulator"/>
    <property type="match status" value="1"/>
</dbReference>
<keyword evidence="7" id="KW-1185">Reference proteome</keyword>
<dbReference type="EMBL" id="LGYO01000002">
    <property type="protein sequence ID" value="KNZ43564.1"/>
    <property type="molecule type" value="Genomic_DNA"/>
</dbReference>
<dbReference type="STRING" id="52689.AKG39_00550"/>
<sequence>MDIKSLEFFVRLCKDNNVSVAAENLFISQQGLSRMIKRMENELGVKLFRRSNRGVTPTVEGKLLWEHAKNILSEYQKVTDSINLNNNLIHGTVNVVLELGCLPLLTLSPFLRFIEEHPNVDLSFGEHRETICQAQLSDGTADVFFAVKSVDSKQFDVSPFYALNPIVYVPKNHVLAIKSFITVEDLRDTKLVLCGSTNYYTVVKDCAEANFVPNIVVCSTDINITMQCVQSGLGVSPFILGMNKALPSSEDIIVQPYRCQNIPQIHILTKKNTPLSVSAQKFCDYFFRYFETRT</sequence>
<organism evidence="6 7">
    <name type="scientific">Acetobacterium bakii</name>
    <dbReference type="NCBI Taxonomy" id="52689"/>
    <lineage>
        <taxon>Bacteria</taxon>
        <taxon>Bacillati</taxon>
        <taxon>Bacillota</taxon>
        <taxon>Clostridia</taxon>
        <taxon>Eubacteriales</taxon>
        <taxon>Eubacteriaceae</taxon>
        <taxon>Acetobacterium</taxon>
    </lineage>
</organism>
<evidence type="ECO:0000256" key="1">
    <source>
        <dbReference type="ARBA" id="ARBA00009437"/>
    </source>
</evidence>
<evidence type="ECO:0000256" key="3">
    <source>
        <dbReference type="ARBA" id="ARBA00023125"/>
    </source>
</evidence>
<keyword evidence="4" id="KW-0804">Transcription</keyword>
<accession>A0A0L6U4V6</accession>
<dbReference type="SUPFAM" id="SSF46785">
    <property type="entry name" value="Winged helix' DNA-binding domain"/>
    <property type="match status" value="1"/>
</dbReference>
<name>A0A0L6U4V6_9FIRM</name>
<dbReference type="PANTHER" id="PTHR30419">
    <property type="entry name" value="HTH-TYPE TRANSCRIPTIONAL REGULATOR YBHD"/>
    <property type="match status" value="1"/>
</dbReference>
<dbReference type="Pfam" id="PF00126">
    <property type="entry name" value="HTH_1"/>
    <property type="match status" value="1"/>
</dbReference>
<reference evidence="7" key="1">
    <citation type="submission" date="2015-07" db="EMBL/GenBank/DDBJ databases">
        <title>Draft genome sequence of Acetobacterium bakii DSM 8293, a potential psychrophilic chemical producer through syngas fermentation.</title>
        <authorList>
            <person name="Song Y."/>
            <person name="Hwang S."/>
            <person name="Cho B.-K."/>
        </authorList>
    </citation>
    <scope>NUCLEOTIDE SEQUENCE [LARGE SCALE GENOMIC DNA]</scope>
    <source>
        <strain evidence="7">DSM 8239</strain>
    </source>
</reference>
<dbReference type="CDD" id="cd05466">
    <property type="entry name" value="PBP2_LTTR_substrate"/>
    <property type="match status" value="1"/>
</dbReference>
<dbReference type="RefSeq" id="WP_050738410.1">
    <property type="nucleotide sequence ID" value="NZ_LGYO01000002.1"/>
</dbReference>
<dbReference type="PRINTS" id="PR00039">
    <property type="entry name" value="HTHLYSR"/>
</dbReference>
<keyword evidence="2" id="KW-0805">Transcription regulation</keyword>
<evidence type="ECO:0000256" key="2">
    <source>
        <dbReference type="ARBA" id="ARBA00023015"/>
    </source>
</evidence>
<dbReference type="InterPro" id="IPR005119">
    <property type="entry name" value="LysR_subst-bd"/>
</dbReference>
<dbReference type="InterPro" id="IPR000847">
    <property type="entry name" value="LysR_HTH_N"/>
</dbReference>
<feature type="domain" description="HTH lysR-type" evidence="5">
    <location>
        <begin position="1"/>
        <end position="58"/>
    </location>
</feature>
<comment type="caution">
    <text evidence="6">The sequence shown here is derived from an EMBL/GenBank/DDBJ whole genome shotgun (WGS) entry which is preliminary data.</text>
</comment>
<dbReference type="SUPFAM" id="SSF53850">
    <property type="entry name" value="Periplasmic binding protein-like II"/>
    <property type="match status" value="1"/>
</dbReference>
<evidence type="ECO:0000259" key="5">
    <source>
        <dbReference type="PROSITE" id="PS50931"/>
    </source>
</evidence>
<dbReference type="InterPro" id="IPR036388">
    <property type="entry name" value="WH-like_DNA-bd_sf"/>
</dbReference>
<dbReference type="GO" id="GO:0003677">
    <property type="term" value="F:DNA binding"/>
    <property type="evidence" value="ECO:0007669"/>
    <property type="project" value="UniProtKB-KW"/>
</dbReference>
<dbReference type="GO" id="GO:0003700">
    <property type="term" value="F:DNA-binding transcription factor activity"/>
    <property type="evidence" value="ECO:0007669"/>
    <property type="project" value="InterPro"/>
</dbReference>
<proteinExistence type="inferred from homology"/>
<dbReference type="InterPro" id="IPR050950">
    <property type="entry name" value="HTH-type_LysR_regulators"/>
</dbReference>
<dbReference type="Proteomes" id="UP000036873">
    <property type="component" value="Unassembled WGS sequence"/>
</dbReference>
<evidence type="ECO:0000256" key="4">
    <source>
        <dbReference type="ARBA" id="ARBA00023163"/>
    </source>
</evidence>
<comment type="similarity">
    <text evidence="1">Belongs to the LysR transcriptional regulatory family.</text>
</comment>
<evidence type="ECO:0000313" key="6">
    <source>
        <dbReference type="EMBL" id="KNZ43564.1"/>
    </source>
</evidence>
<dbReference type="Gene3D" id="1.10.10.10">
    <property type="entry name" value="Winged helix-like DNA-binding domain superfamily/Winged helix DNA-binding domain"/>
    <property type="match status" value="1"/>
</dbReference>
<dbReference type="GO" id="GO:0005829">
    <property type="term" value="C:cytosol"/>
    <property type="evidence" value="ECO:0007669"/>
    <property type="project" value="TreeGrafter"/>
</dbReference>
<evidence type="ECO:0000313" key="7">
    <source>
        <dbReference type="Proteomes" id="UP000036873"/>
    </source>
</evidence>
<dbReference type="AlphaFoldDB" id="A0A0L6U4V6"/>
<dbReference type="PROSITE" id="PS50931">
    <property type="entry name" value="HTH_LYSR"/>
    <property type="match status" value="1"/>
</dbReference>